<proteinExistence type="predicted"/>
<reference evidence="1" key="2">
    <citation type="submission" date="2022-01" db="EMBL/GenBank/DDBJ databases">
        <authorList>
            <person name="Yamashiro T."/>
            <person name="Shiraishi A."/>
            <person name="Satake H."/>
            <person name="Nakayama K."/>
        </authorList>
    </citation>
    <scope>NUCLEOTIDE SEQUENCE</scope>
</reference>
<dbReference type="PANTHER" id="PTHR15503">
    <property type="entry name" value="LDOC1 RELATED"/>
    <property type="match status" value="1"/>
</dbReference>
<keyword evidence="1" id="KW-0808">Transferase</keyword>
<dbReference type="InterPro" id="IPR043502">
    <property type="entry name" value="DNA/RNA_pol_sf"/>
</dbReference>
<keyword evidence="1" id="KW-0548">Nucleotidyltransferase</keyword>
<dbReference type="EMBL" id="BQNB010019474">
    <property type="protein sequence ID" value="GJT85693.1"/>
    <property type="molecule type" value="Genomic_DNA"/>
</dbReference>
<dbReference type="InterPro" id="IPR032567">
    <property type="entry name" value="RTL1-rel"/>
</dbReference>
<dbReference type="SUPFAM" id="SSF56672">
    <property type="entry name" value="DNA/RNA polymerases"/>
    <property type="match status" value="1"/>
</dbReference>
<organism evidence="1 2">
    <name type="scientific">Tanacetum coccineum</name>
    <dbReference type="NCBI Taxonomy" id="301880"/>
    <lineage>
        <taxon>Eukaryota</taxon>
        <taxon>Viridiplantae</taxon>
        <taxon>Streptophyta</taxon>
        <taxon>Embryophyta</taxon>
        <taxon>Tracheophyta</taxon>
        <taxon>Spermatophyta</taxon>
        <taxon>Magnoliopsida</taxon>
        <taxon>eudicotyledons</taxon>
        <taxon>Gunneridae</taxon>
        <taxon>Pentapetalae</taxon>
        <taxon>asterids</taxon>
        <taxon>campanulids</taxon>
        <taxon>Asterales</taxon>
        <taxon>Asteraceae</taxon>
        <taxon>Asteroideae</taxon>
        <taxon>Anthemideae</taxon>
        <taxon>Anthemidinae</taxon>
        <taxon>Tanacetum</taxon>
    </lineage>
</organism>
<comment type="caution">
    <text evidence="1">The sequence shown here is derived from an EMBL/GenBank/DDBJ whole genome shotgun (WGS) entry which is preliminary data.</text>
</comment>
<dbReference type="GO" id="GO:0003964">
    <property type="term" value="F:RNA-directed DNA polymerase activity"/>
    <property type="evidence" value="ECO:0007669"/>
    <property type="project" value="UniProtKB-KW"/>
</dbReference>
<keyword evidence="2" id="KW-1185">Reference proteome</keyword>
<accession>A0ABQ5HD03</accession>
<evidence type="ECO:0000313" key="1">
    <source>
        <dbReference type="EMBL" id="GJT85693.1"/>
    </source>
</evidence>
<keyword evidence="1" id="KW-0695">RNA-directed DNA polymerase</keyword>
<protein>
    <submittedName>
        <fullName evidence="1">Reverse transcriptase domain-containing protein</fullName>
    </submittedName>
</protein>
<sequence>MLEVMLCCAGGSVKVESPARPRNNQKQRNVRAMTTTLSEGVWHKERYRKEKNVATGANAQPVWTCYDVASKDITRNHCPKRTSHKVVNASGRAYVIKKIQARAQNMDKLNVSYEAELADEKVVSTNTVLRGCTLNLVNYLFEIDLMPIELDTFDVIVGMAWLAERDAIIVCVKKVVRIPCGNKTLIVEGDKVTEKKAKEKRLKDVLVIRNFPEVFPDDFPGLPTPRQVEFKINLVPGAAPVARAPYRLAPSKMKELSGTVGERIYSPSSSSWGAPVCL</sequence>
<evidence type="ECO:0000313" key="2">
    <source>
        <dbReference type="Proteomes" id="UP001151760"/>
    </source>
</evidence>
<dbReference type="Pfam" id="PF08284">
    <property type="entry name" value="RVP_2"/>
    <property type="match status" value="1"/>
</dbReference>
<gene>
    <name evidence="1" type="ORF">Tco_1067410</name>
</gene>
<name>A0ABQ5HD03_9ASTR</name>
<dbReference type="Proteomes" id="UP001151760">
    <property type="component" value="Unassembled WGS sequence"/>
</dbReference>
<dbReference type="Gene3D" id="3.10.10.10">
    <property type="entry name" value="HIV Type 1 Reverse Transcriptase, subunit A, domain 1"/>
    <property type="match status" value="1"/>
</dbReference>
<reference evidence="1" key="1">
    <citation type="journal article" date="2022" name="Int. J. Mol. Sci.">
        <title>Draft Genome of Tanacetum Coccineum: Genomic Comparison of Closely Related Tanacetum-Family Plants.</title>
        <authorList>
            <person name="Yamashiro T."/>
            <person name="Shiraishi A."/>
            <person name="Nakayama K."/>
            <person name="Satake H."/>
        </authorList>
    </citation>
    <scope>NUCLEOTIDE SEQUENCE</scope>
</reference>
<dbReference type="PANTHER" id="PTHR15503:SF45">
    <property type="entry name" value="RNA-DIRECTED DNA POLYMERASE HOMOLOG"/>
    <property type="match status" value="1"/>
</dbReference>